<dbReference type="AlphaFoldDB" id="A0A0J6CM42"/>
<name>A0A0J6CM42_9BACT</name>
<feature type="domain" description="TonB-dependent receptor plug" evidence="4">
    <location>
        <begin position="112"/>
        <end position="219"/>
    </location>
</feature>
<accession>A0A0J6CM42</accession>
<evidence type="ECO:0000259" key="4">
    <source>
        <dbReference type="Pfam" id="PF07715"/>
    </source>
</evidence>
<organism evidence="5 6">
    <name type="scientific">Parabacteroides goldsteinii</name>
    <dbReference type="NCBI Taxonomy" id="328812"/>
    <lineage>
        <taxon>Bacteria</taxon>
        <taxon>Pseudomonadati</taxon>
        <taxon>Bacteroidota</taxon>
        <taxon>Bacteroidia</taxon>
        <taxon>Bacteroidales</taxon>
        <taxon>Tannerellaceae</taxon>
        <taxon>Parabacteroides</taxon>
    </lineage>
</organism>
<dbReference type="InterPro" id="IPR039426">
    <property type="entry name" value="TonB-dep_rcpt-like"/>
</dbReference>
<keyword evidence="1 2" id="KW-0472">Membrane</keyword>
<evidence type="ECO:0000256" key="1">
    <source>
        <dbReference type="PROSITE-ProRule" id="PRU01360"/>
    </source>
</evidence>
<evidence type="ECO:0008006" key="7">
    <source>
        <dbReference type="Google" id="ProtNLM"/>
    </source>
</evidence>
<dbReference type="InterPro" id="IPR000531">
    <property type="entry name" value="Beta-barrel_TonB"/>
</dbReference>
<dbReference type="Gene3D" id="2.60.40.1120">
    <property type="entry name" value="Carboxypeptidase-like, regulatory domain"/>
    <property type="match status" value="1"/>
</dbReference>
<dbReference type="InterPro" id="IPR023996">
    <property type="entry name" value="TonB-dep_OMP_SusC/RagA"/>
</dbReference>
<reference evidence="5 6" key="1">
    <citation type="submission" date="2015-06" db="EMBL/GenBank/DDBJ databases">
        <title>Draft Genome Sequence of Parabacteroides goldsteinii with Putative Novel Metallo-Beta-Lactamases Isolated from a Blood Culture from a Human Patient.</title>
        <authorList>
            <person name="Krogh T.J."/>
            <person name="Agergaard C.N."/>
            <person name="Moller-Jensen J."/>
            <person name="Justesen U.S."/>
        </authorList>
    </citation>
    <scope>NUCLEOTIDE SEQUENCE [LARGE SCALE GENOMIC DNA]</scope>
    <source>
        <strain evidence="5 6">910340</strain>
    </source>
</reference>
<evidence type="ECO:0000256" key="2">
    <source>
        <dbReference type="RuleBase" id="RU003357"/>
    </source>
</evidence>
<dbReference type="InterPro" id="IPR008969">
    <property type="entry name" value="CarboxyPept-like_regulatory"/>
</dbReference>
<feature type="domain" description="TonB-dependent receptor-like beta-barrel" evidence="3">
    <location>
        <begin position="435"/>
        <end position="1002"/>
    </location>
</feature>
<sequence>MKGKNIIVKKGTDTNLPDDKKQRISGVITDANGEPVIGANVIESGTVNGTITDLNGKYSLEVSPNSTLQITYVGYDTQEIKIGGQTTINIELKEDSQALEEVIVVGYGVQKKVNLTGAVSQVSSKVLENRPITNLSQGLQGVVPNLNINNSDGNPNSTAKMNIRGAATISDDATSPLILVDGVQMTHFNMLNPEDIESISVLKDASSAAIYGARGAFGVILITTKGGKANTKPVIEYSGSIQFNTHTYLPDMLSAVDYMDASNESSFNNSGKNKYTDEQVQWVKDYNADPVNNPIYHVLDNGKIFWNGGNDNYAQMLSKWSPTHKHTVSVNGGSEKINFYASAGMMHQDGMFKDYTDVFKRYNFLTNVSAKLVENFRLGFKATYSQTIYDEPHRYTTKGSSWWEQMTRGEPQILYPIYTPEDSPVGGGIPTEHFYNFLASGSRNNTKREDATFLINGEWDIIKGLKLKGDFSYRTTNYRNKDIQKEFSYIRDSWTTQNSATYPSFISDENRHTDYFAGNIFMDYTTNINQKHNIYALIGFNQEWELYRMSSIKKENLVSMEVPSINLGTGNIIGKDSEQAWAIRGAFMRFKYDYKGKYLFEMNGRYDGTSKFPHSSRFGFFPSFAGGWRISEENFMSSTRNWLNDLKVRVNYGSLGNQNVSGVYPYISTFDVTQQTQYILNGNLPISVTAPGLVASDLTWETVKTLNLGVDITLLNKLSASFDWFDRRTINMLTEGDKLPSILGTDSPRRNNANMKTNGWEVSLRWQDALNNGINYDVSLILSDYVSKITKYDNNPSKLYETYYVGKTIGEIWGYETVGIFQSKEEVAASADQSQLGNGSKWGPGDVHYADLNGDKVINWGDKTVDNPGDTKIIGNTTPRYQFGITGNIAWKGFDLNIFIQGVGKRDFFPSGNFFWGQINNAGAVGTYEVYNNAWREDTPNALYPIWKAGSAGYNAKTQTRFLQSGAYARLKNLTLGYTLPNALTSKLYLNRLRVYFSGQNLCEITNIKGGFDPEIIGNVGEYYPLQRSILFGLQITL</sequence>
<dbReference type="NCBIfam" id="TIGR04057">
    <property type="entry name" value="SusC_RagA_signa"/>
    <property type="match status" value="1"/>
</dbReference>
<dbReference type="PROSITE" id="PS52016">
    <property type="entry name" value="TONB_DEPENDENT_REC_3"/>
    <property type="match status" value="1"/>
</dbReference>
<dbReference type="FunFam" id="2.60.40.1120:FF:000003">
    <property type="entry name" value="Outer membrane protein Omp121"/>
    <property type="match status" value="1"/>
</dbReference>
<evidence type="ECO:0000259" key="3">
    <source>
        <dbReference type="Pfam" id="PF00593"/>
    </source>
</evidence>
<keyword evidence="1" id="KW-0813">Transport</keyword>
<evidence type="ECO:0000313" key="5">
    <source>
        <dbReference type="EMBL" id="KMM34290.1"/>
    </source>
</evidence>
<dbReference type="Pfam" id="PF13715">
    <property type="entry name" value="CarbopepD_reg_2"/>
    <property type="match status" value="1"/>
</dbReference>
<dbReference type="Pfam" id="PF00593">
    <property type="entry name" value="TonB_dep_Rec_b-barrel"/>
    <property type="match status" value="1"/>
</dbReference>
<comment type="similarity">
    <text evidence="1 2">Belongs to the TonB-dependent receptor family.</text>
</comment>
<dbReference type="SUPFAM" id="SSF49464">
    <property type="entry name" value="Carboxypeptidase regulatory domain-like"/>
    <property type="match status" value="1"/>
</dbReference>
<dbReference type="InterPro" id="IPR012910">
    <property type="entry name" value="Plug_dom"/>
</dbReference>
<comment type="caution">
    <text evidence="5">The sequence shown here is derived from an EMBL/GenBank/DDBJ whole genome shotgun (WGS) entry which is preliminary data.</text>
</comment>
<protein>
    <recommendedName>
        <fullName evidence="7">SusC/RagA family TonB-linked outer membrane protein</fullName>
    </recommendedName>
</protein>
<comment type="subcellular location">
    <subcellularLocation>
        <location evidence="1">Cell outer membrane</location>
        <topology evidence="1">Multi-pass membrane protein</topology>
    </subcellularLocation>
</comment>
<proteinExistence type="inferred from homology"/>
<dbReference type="NCBIfam" id="TIGR04056">
    <property type="entry name" value="OMP_RagA_SusC"/>
    <property type="match status" value="1"/>
</dbReference>
<dbReference type="Pfam" id="PF07715">
    <property type="entry name" value="Plug"/>
    <property type="match status" value="1"/>
</dbReference>
<dbReference type="InterPro" id="IPR023997">
    <property type="entry name" value="TonB-dep_OMP_SusC/RagA_CS"/>
</dbReference>
<keyword evidence="1" id="KW-0998">Cell outer membrane</keyword>
<evidence type="ECO:0000313" key="6">
    <source>
        <dbReference type="Proteomes" id="UP000036166"/>
    </source>
</evidence>
<dbReference type="PATRIC" id="fig|328812.4.peg.2025"/>
<keyword evidence="1" id="KW-1134">Transmembrane beta strand</keyword>
<dbReference type="InterPro" id="IPR037066">
    <property type="entry name" value="Plug_dom_sf"/>
</dbReference>
<dbReference type="GO" id="GO:0009279">
    <property type="term" value="C:cell outer membrane"/>
    <property type="evidence" value="ECO:0007669"/>
    <property type="project" value="UniProtKB-SubCell"/>
</dbReference>
<dbReference type="Gene3D" id="2.170.130.10">
    <property type="entry name" value="TonB-dependent receptor, plug domain"/>
    <property type="match status" value="1"/>
</dbReference>
<keyword evidence="1" id="KW-0812">Transmembrane</keyword>
<keyword evidence="2" id="KW-0798">TonB box</keyword>
<dbReference type="Proteomes" id="UP000036166">
    <property type="component" value="Unassembled WGS sequence"/>
</dbReference>
<dbReference type="EMBL" id="LFJV01000020">
    <property type="protein sequence ID" value="KMM34290.1"/>
    <property type="molecule type" value="Genomic_DNA"/>
</dbReference>
<gene>
    <name evidence="5" type="ORF">ACM15_07740</name>
</gene>
<dbReference type="SUPFAM" id="SSF56935">
    <property type="entry name" value="Porins"/>
    <property type="match status" value="1"/>
</dbReference>